<evidence type="ECO:0008006" key="4">
    <source>
        <dbReference type="Google" id="ProtNLM"/>
    </source>
</evidence>
<accession>A0AAW3IZ48</accession>
<name>A0AAW3IZ48_VIBPH</name>
<dbReference type="AlphaFoldDB" id="A0AAW3IZ48"/>
<dbReference type="EMBL" id="LIRS01000044">
    <property type="protein sequence ID" value="KOY39146.1"/>
    <property type="molecule type" value="Genomic_DNA"/>
</dbReference>
<feature type="chain" id="PRO_5043610233" description="ABC-type transport auxiliary lipoprotein component domain-containing protein" evidence="1">
    <location>
        <begin position="25"/>
        <end position="199"/>
    </location>
</feature>
<comment type="caution">
    <text evidence="2">The sequence shown here is derived from an EMBL/GenBank/DDBJ whole genome shotgun (WGS) entry which is preliminary data.</text>
</comment>
<evidence type="ECO:0000256" key="1">
    <source>
        <dbReference type="SAM" id="SignalP"/>
    </source>
</evidence>
<dbReference type="Gene3D" id="3.40.50.10610">
    <property type="entry name" value="ABC-type transport auxiliary lipoprotein component"/>
    <property type="match status" value="1"/>
</dbReference>
<dbReference type="Proteomes" id="UP000037697">
    <property type="component" value="Unassembled WGS sequence"/>
</dbReference>
<evidence type="ECO:0000313" key="3">
    <source>
        <dbReference type="Proteomes" id="UP000037697"/>
    </source>
</evidence>
<sequence>MNRNKYVLLFCSLLVLFGCGMSQPAESPKNYAIVADSPVKTYFEKYEMIMIDSVRVESPFNNTQMVFRLSDVSFESDYYNRYITEPSAIIENQIPTSLSRAGVVGSIVPYSAGVATNLILKTVVTKLFGDFRKDQTPTAIMEIQFILVDSSSIRPTIIFDKTIASKVALSEKTPEELAKGLGIALTNIFEELAEEISHR</sequence>
<reference evidence="2 3" key="1">
    <citation type="submission" date="2015-07" db="EMBL/GenBank/DDBJ databases">
        <title>Foodborne Vibrio parahaemolyticus Isolates.</title>
        <authorList>
            <person name="Ronholm J."/>
            <person name="Petronella N."/>
            <person name="Kenwell R."/>
            <person name="Banerjee S."/>
        </authorList>
    </citation>
    <scope>NUCLEOTIDE SEQUENCE [LARGE SCALE GENOMIC DNA]</scope>
    <source>
        <strain evidence="2 3">HS-06-05</strain>
    </source>
</reference>
<dbReference type="SUPFAM" id="SSF159594">
    <property type="entry name" value="XCC0632-like"/>
    <property type="match status" value="1"/>
</dbReference>
<gene>
    <name evidence="2" type="ORF">ACX05_06570</name>
</gene>
<dbReference type="PROSITE" id="PS51257">
    <property type="entry name" value="PROKAR_LIPOPROTEIN"/>
    <property type="match status" value="1"/>
</dbReference>
<protein>
    <recommendedName>
        <fullName evidence="4">ABC-type transport auxiliary lipoprotein component domain-containing protein</fullName>
    </recommendedName>
</protein>
<organism evidence="2 3">
    <name type="scientific">Vibrio parahaemolyticus</name>
    <dbReference type="NCBI Taxonomy" id="670"/>
    <lineage>
        <taxon>Bacteria</taxon>
        <taxon>Pseudomonadati</taxon>
        <taxon>Pseudomonadota</taxon>
        <taxon>Gammaproteobacteria</taxon>
        <taxon>Vibrionales</taxon>
        <taxon>Vibrionaceae</taxon>
        <taxon>Vibrio</taxon>
    </lineage>
</organism>
<dbReference type="RefSeq" id="WP_053811806.1">
    <property type="nucleotide sequence ID" value="NZ_JAMQAC010000061.1"/>
</dbReference>
<evidence type="ECO:0000313" key="2">
    <source>
        <dbReference type="EMBL" id="KOY39146.1"/>
    </source>
</evidence>
<proteinExistence type="predicted"/>
<keyword evidence="1" id="KW-0732">Signal</keyword>
<feature type="signal peptide" evidence="1">
    <location>
        <begin position="1"/>
        <end position="24"/>
    </location>
</feature>